<evidence type="ECO:0000313" key="1">
    <source>
        <dbReference type="EMBL" id="KAB0488546.1"/>
    </source>
</evidence>
<dbReference type="AlphaFoldDB" id="A0A1H0UYU8"/>
<dbReference type="OrthoDB" id="7020398at2"/>
<keyword evidence="4" id="KW-1185">Reference proteome</keyword>
<reference evidence="1 6" key="4">
    <citation type="submission" date="2019-09" db="EMBL/GenBank/DDBJ databases">
        <title>Draft genome sequences of 48 bacterial type strains from the CCUG.</title>
        <authorList>
            <person name="Tunovic T."/>
            <person name="Pineiro-Iglesias B."/>
            <person name="Unosson C."/>
            <person name="Inganas E."/>
            <person name="Ohlen M."/>
            <person name="Cardew S."/>
            <person name="Jensie-Markopoulos S."/>
            <person name="Salva-Serra F."/>
            <person name="Jaen-Luchoro D."/>
            <person name="Karlsson R."/>
            <person name="Svensson-Stadler L."/>
            <person name="Chun J."/>
            <person name="Moore E."/>
        </authorList>
    </citation>
    <scope>NUCLEOTIDE SEQUENCE [LARGE SCALE GENOMIC DNA]</scope>
    <source>
        <strain evidence="1 6">CCUG 53116</strain>
    </source>
</reference>
<reference evidence="3 5" key="1">
    <citation type="submission" date="2016-10" db="EMBL/GenBank/DDBJ databases">
        <authorList>
            <person name="de Groot N.N."/>
        </authorList>
    </citation>
    <scope>NUCLEOTIDE SEQUENCE [LARGE SCALE GENOMIC DNA]</scope>
    <source>
        <strain evidence="3 5">BS3776</strain>
    </source>
</reference>
<name>A0A1H0UYU8_PSERE</name>
<dbReference type="Proteomes" id="UP000460142">
    <property type="component" value="Unassembled WGS sequence"/>
</dbReference>
<dbReference type="Proteomes" id="UP000198549">
    <property type="component" value="Chromosome I"/>
</dbReference>
<gene>
    <name evidence="2" type="ORF">BVK86_01385</name>
    <name evidence="1" type="ORF">F7R15_01390</name>
    <name evidence="3" type="ORF">SAMN04490202_5720</name>
</gene>
<evidence type="ECO:0000313" key="4">
    <source>
        <dbReference type="Proteomes" id="UP000186756"/>
    </source>
</evidence>
<evidence type="ECO:0000313" key="6">
    <source>
        <dbReference type="Proteomes" id="UP000460142"/>
    </source>
</evidence>
<dbReference type="Proteomes" id="UP000186756">
    <property type="component" value="Unassembled WGS sequence"/>
</dbReference>
<evidence type="ECO:0000313" key="2">
    <source>
        <dbReference type="EMBL" id="OLU06039.1"/>
    </source>
</evidence>
<dbReference type="EMBL" id="LT629709">
    <property type="protein sequence ID" value="SDP71088.1"/>
    <property type="molecule type" value="Genomic_DNA"/>
</dbReference>
<proteinExistence type="predicted"/>
<organism evidence="3 5">
    <name type="scientific">Pseudomonas reinekei</name>
    <dbReference type="NCBI Taxonomy" id="395598"/>
    <lineage>
        <taxon>Bacteria</taxon>
        <taxon>Pseudomonadati</taxon>
        <taxon>Pseudomonadota</taxon>
        <taxon>Gammaproteobacteria</taxon>
        <taxon>Pseudomonadales</taxon>
        <taxon>Pseudomonadaceae</taxon>
        <taxon>Pseudomonas</taxon>
    </lineage>
</organism>
<dbReference type="RefSeq" id="WP_075944703.1">
    <property type="nucleotide sequence ID" value="NZ_LT629709.1"/>
</dbReference>
<evidence type="ECO:0000313" key="5">
    <source>
        <dbReference type="Proteomes" id="UP000198549"/>
    </source>
</evidence>
<protein>
    <submittedName>
        <fullName evidence="3">Uncharacterized protein</fullName>
    </submittedName>
</protein>
<reference evidence="4" key="3">
    <citation type="submission" date="2017-01" db="EMBL/GenBank/DDBJ databases">
        <authorList>
            <person name="Poblete-Castro I."/>
        </authorList>
    </citation>
    <scope>NUCLEOTIDE SEQUENCE [LARGE SCALE GENOMIC DNA]</scope>
    <source>
        <strain evidence="4">DSM 18361 / CCUG 53116 / MT1</strain>
    </source>
</reference>
<dbReference type="EMBL" id="MSTQ01000001">
    <property type="protein sequence ID" value="OLU06039.1"/>
    <property type="molecule type" value="Genomic_DNA"/>
</dbReference>
<evidence type="ECO:0000313" key="3">
    <source>
        <dbReference type="EMBL" id="SDP71088.1"/>
    </source>
</evidence>
<dbReference type="EMBL" id="VZPS01000001">
    <property type="protein sequence ID" value="KAB0488546.1"/>
    <property type="molecule type" value="Genomic_DNA"/>
</dbReference>
<accession>A0A1H0UYU8</accession>
<sequence length="94" mass="10721">MVTHFKISGHLACGHKGSNLTSTRELNRVKCRSCRNTEAFKDARKTERNAARRAARKAKAIHVVNDWRQAWTERLTAMTGQQRLPRGFTGQPFV</sequence>
<reference evidence="2" key="2">
    <citation type="submission" date="2017-01" db="EMBL/GenBank/DDBJ databases">
        <authorList>
            <person name="Mah S.A."/>
            <person name="Swanson W.J."/>
            <person name="Moy G.W."/>
            <person name="Vacquier V.D."/>
        </authorList>
    </citation>
    <scope>NUCLEOTIDE SEQUENCE [LARGE SCALE GENOMIC DNA]</scope>
    <source>
        <strain evidence="2">MT1</strain>
    </source>
</reference>